<accession>A0A6M0CIQ6</accession>
<dbReference type="PANTHER" id="PTHR36842">
    <property type="entry name" value="PROTEIN TOLB HOMOLOG"/>
    <property type="match status" value="1"/>
</dbReference>
<dbReference type="SUPFAM" id="SSF49299">
    <property type="entry name" value="PKD domain"/>
    <property type="match status" value="3"/>
</dbReference>
<dbReference type="InterPro" id="IPR013783">
    <property type="entry name" value="Ig-like_fold"/>
</dbReference>
<dbReference type="SMART" id="SM00089">
    <property type="entry name" value="PKD"/>
    <property type="match status" value="3"/>
</dbReference>
<reference evidence="3 4" key="1">
    <citation type="submission" date="2020-01" db="EMBL/GenBank/DDBJ databases">
        <title>Spongiivirga citrea KCTC 32990T.</title>
        <authorList>
            <person name="Wang G."/>
        </authorList>
    </citation>
    <scope>NUCLEOTIDE SEQUENCE [LARGE SCALE GENOMIC DNA]</scope>
    <source>
        <strain evidence="3 4">KCTC 32990</strain>
    </source>
</reference>
<organism evidence="3 4">
    <name type="scientific">Spongiivirga citrea</name>
    <dbReference type="NCBI Taxonomy" id="1481457"/>
    <lineage>
        <taxon>Bacteria</taxon>
        <taxon>Pseudomonadati</taxon>
        <taxon>Bacteroidota</taxon>
        <taxon>Flavobacteriia</taxon>
        <taxon>Flavobacteriales</taxon>
        <taxon>Flavobacteriaceae</taxon>
        <taxon>Spongiivirga</taxon>
    </lineage>
</organism>
<dbReference type="PANTHER" id="PTHR36842:SF1">
    <property type="entry name" value="PROTEIN TOLB"/>
    <property type="match status" value="1"/>
</dbReference>
<dbReference type="EMBL" id="JAABOQ010000001">
    <property type="protein sequence ID" value="NER15829.1"/>
    <property type="molecule type" value="Genomic_DNA"/>
</dbReference>
<dbReference type="Pfam" id="PF18911">
    <property type="entry name" value="PKD_4"/>
    <property type="match status" value="3"/>
</dbReference>
<evidence type="ECO:0000313" key="3">
    <source>
        <dbReference type="EMBL" id="NER15829.1"/>
    </source>
</evidence>
<dbReference type="PROSITE" id="PS51257">
    <property type="entry name" value="PROKAR_LIPOPROTEIN"/>
    <property type="match status" value="1"/>
</dbReference>
<protein>
    <submittedName>
        <fullName evidence="3">PKD domain-containing protein</fullName>
    </submittedName>
</protein>
<dbReference type="PROSITE" id="PS50093">
    <property type="entry name" value="PKD"/>
    <property type="match status" value="3"/>
</dbReference>
<dbReference type="RefSeq" id="WP_164029095.1">
    <property type="nucleotide sequence ID" value="NZ_JAABOQ010000001.1"/>
</dbReference>
<proteinExistence type="predicted"/>
<dbReference type="AlphaFoldDB" id="A0A6M0CIQ6"/>
<keyword evidence="4" id="KW-1185">Reference proteome</keyword>
<dbReference type="CDD" id="cd00146">
    <property type="entry name" value="PKD"/>
    <property type="match status" value="3"/>
</dbReference>
<dbReference type="Gene3D" id="2.60.40.10">
    <property type="entry name" value="Immunoglobulins"/>
    <property type="match status" value="3"/>
</dbReference>
<evidence type="ECO:0000313" key="4">
    <source>
        <dbReference type="Proteomes" id="UP000474296"/>
    </source>
</evidence>
<feature type="compositionally biased region" description="Polar residues" evidence="1">
    <location>
        <begin position="523"/>
        <end position="532"/>
    </location>
</feature>
<feature type="domain" description="PKD" evidence="2">
    <location>
        <begin position="71"/>
        <end position="125"/>
    </location>
</feature>
<name>A0A6M0CIQ6_9FLAO</name>
<sequence length="655" mass="70650">MRHKFNILNRTMLFLLGLVTASIVVSCVGDELFRDELPDSNSKADTVFPEANFSYASSSEDFRMINFTNLSSEALTFAWDFGGGNTSTEQDPTFTFEAGEGTYPVTLTATDGGGVSGTVTIDVIVVEGPFQPIILEPGFEDDTLPEGGGDGRDSWRNNALGGVIQITGSPVTFGDQGAKLPVPAGDRIGYQEITVDPETNYDLSFWYTMLSGSSDPSLTVSVLGVTQNGGTFETREDVATGTIASITVTDDSEPDVYVQQKLSFNSGTNNTVAIYFTNGGVEARLDDFTIEVGAEGAVPPSAGFDAVQSEVNFLEYAFTNSSTNAISYMWDFGDGNTSTEESPTHVYAEAAEYTVTLTATNESNLSTDLSKTINILAPVTADFTSQVDADDYRTYSFMDASEGAEMLLWEFGDGFQFTGMNPSHTYSEDGTYTVTLTATSITGNTDVATENIVVSQGFVVQVLNGTFDEFTVNTGDNADAWDMTPNETVVDNSGTVVDSPYRPLWRNQDLDTWLQGFYGDGSEQPSSTSDGANGTRGAKLNEIARRLYQVVQVQQGSTYSFSIDTRSEAMGVNTEVFILNTEIVDETGINTSTGDTAVDAYFNITNDFNTDKSVFTTSTFTFTPTTNSIVIYVRALNAVDSSNEVFLDNVVITDN</sequence>
<dbReference type="Gene3D" id="2.60.120.260">
    <property type="entry name" value="Galactose-binding domain-like"/>
    <property type="match status" value="2"/>
</dbReference>
<evidence type="ECO:0000259" key="2">
    <source>
        <dbReference type="PROSITE" id="PS50093"/>
    </source>
</evidence>
<dbReference type="InterPro" id="IPR022409">
    <property type="entry name" value="PKD/Chitinase_dom"/>
</dbReference>
<feature type="domain" description="PKD" evidence="2">
    <location>
        <begin position="409"/>
        <end position="454"/>
    </location>
</feature>
<comment type="caution">
    <text evidence="3">The sequence shown here is derived from an EMBL/GenBank/DDBJ whole genome shotgun (WGS) entry which is preliminary data.</text>
</comment>
<feature type="region of interest" description="Disordered" evidence="1">
    <location>
        <begin position="517"/>
        <end position="536"/>
    </location>
</feature>
<evidence type="ECO:0000256" key="1">
    <source>
        <dbReference type="SAM" id="MobiDB-lite"/>
    </source>
</evidence>
<dbReference type="InterPro" id="IPR000601">
    <property type="entry name" value="PKD_dom"/>
</dbReference>
<dbReference type="InterPro" id="IPR035986">
    <property type="entry name" value="PKD_dom_sf"/>
</dbReference>
<feature type="domain" description="PKD" evidence="2">
    <location>
        <begin position="320"/>
        <end position="382"/>
    </location>
</feature>
<dbReference type="Proteomes" id="UP000474296">
    <property type="component" value="Unassembled WGS sequence"/>
</dbReference>
<gene>
    <name evidence="3" type="ORF">GWK10_01335</name>
</gene>